<evidence type="ECO:0000313" key="9">
    <source>
        <dbReference type="EMBL" id="RPA80786.1"/>
    </source>
</evidence>
<dbReference type="OrthoDB" id="5547497at2759"/>
<gene>
    <name evidence="9" type="ORF">BJ508DRAFT_362438</name>
</gene>
<dbReference type="Proteomes" id="UP000275078">
    <property type="component" value="Unassembled WGS sequence"/>
</dbReference>
<feature type="transmembrane region" description="Helical" evidence="7">
    <location>
        <begin position="492"/>
        <end position="515"/>
    </location>
</feature>
<organism evidence="9 10">
    <name type="scientific">Ascobolus immersus RN42</name>
    <dbReference type="NCBI Taxonomy" id="1160509"/>
    <lineage>
        <taxon>Eukaryota</taxon>
        <taxon>Fungi</taxon>
        <taxon>Dikarya</taxon>
        <taxon>Ascomycota</taxon>
        <taxon>Pezizomycotina</taxon>
        <taxon>Pezizomycetes</taxon>
        <taxon>Pezizales</taxon>
        <taxon>Ascobolaceae</taxon>
        <taxon>Ascobolus</taxon>
    </lineage>
</organism>
<evidence type="ECO:0000256" key="5">
    <source>
        <dbReference type="ARBA" id="ARBA00022989"/>
    </source>
</evidence>
<feature type="transmembrane region" description="Helical" evidence="7">
    <location>
        <begin position="397"/>
        <end position="421"/>
    </location>
</feature>
<dbReference type="AlphaFoldDB" id="A0A3N4I5U8"/>
<feature type="compositionally biased region" description="Acidic residues" evidence="8">
    <location>
        <begin position="582"/>
        <end position="591"/>
    </location>
</feature>
<evidence type="ECO:0000256" key="1">
    <source>
        <dbReference type="ARBA" id="ARBA00003420"/>
    </source>
</evidence>
<comment type="subunit">
    <text evidence="3 7">Homooligomer.</text>
</comment>
<keyword evidence="4 7" id="KW-0812">Transmembrane</keyword>
<keyword evidence="7" id="KW-0968">Cytoplasmic vesicle</keyword>
<name>A0A3N4I5U8_ASCIM</name>
<dbReference type="EMBL" id="ML119685">
    <property type="protein sequence ID" value="RPA80786.1"/>
    <property type="molecule type" value="Genomic_DNA"/>
</dbReference>
<keyword evidence="7" id="KW-0256">Endoplasmic reticulum</keyword>
<comment type="function">
    <text evidence="1 7">Involved in the import of GDP-mannose from the cytoplasm into the Golgi lumen.</text>
</comment>
<feature type="transmembrane region" description="Helical" evidence="7">
    <location>
        <begin position="242"/>
        <end position="266"/>
    </location>
</feature>
<dbReference type="GO" id="GO:0030659">
    <property type="term" value="C:cytoplasmic vesicle membrane"/>
    <property type="evidence" value="ECO:0007669"/>
    <property type="project" value="UniProtKB-SubCell"/>
</dbReference>
<dbReference type="InterPro" id="IPR050186">
    <property type="entry name" value="TPT_transporter"/>
</dbReference>
<keyword evidence="7" id="KW-0333">Golgi apparatus</keyword>
<feature type="transmembrane region" description="Helical" evidence="7">
    <location>
        <begin position="273"/>
        <end position="292"/>
    </location>
</feature>
<keyword evidence="7" id="KW-0813">Transport</keyword>
<evidence type="ECO:0000256" key="6">
    <source>
        <dbReference type="ARBA" id="ARBA00023136"/>
    </source>
</evidence>
<dbReference type="GO" id="GO:0005789">
    <property type="term" value="C:endoplasmic reticulum membrane"/>
    <property type="evidence" value="ECO:0007669"/>
    <property type="project" value="UniProtKB-SubCell"/>
</dbReference>
<dbReference type="GO" id="GO:0000139">
    <property type="term" value="C:Golgi membrane"/>
    <property type="evidence" value="ECO:0007669"/>
    <property type="project" value="UniProtKB-SubCell"/>
</dbReference>
<sequence>MYRAQSAFNRGNLFEPAHKVLTSTSPTSPKPPFFTPAAASSSSTTTTKPTKPTTSRPSSAASTHAPPELLFESYDSDNDGRPSSSPHLNVSNDPPGTSGMLLDSTSAPISRTPSRTGRRSRPHSRTGSTSPDLPWDDGHASNSNSIPLLPVSDSRKAGSSRAPSPYLCSKDDDDYNFGDDLEIGKGTGLSSWFKGGKFGWWLWSTPKGKVVMVAICVALFLVAEGLMVMMNRFVLWTGVYKFPYPITMTIAQLVVAEVVLFLLAALSRGFSRTLFALGLGCLVAPGAIPRKGKQKFGTATDARTIFSFEGGIAKRILPLAGVFAMKILLSNMSFAYALFPIYNASRVLSLPLCLILSHLLQRRTHTVQTLSSSITVSMSLLMVSITPRTRFTPEGFLSGLASSLFVALFPVLLSTTLSSLYTSPPTGTSLQTQQQYSLHSIYPTDSNHPNRPFWSLLHYTTILALLILLPFPFISGEVASIYRNCYFLDVPFFYLLLLGSGAASVFTFVLGALVVQSASPTAMVFATYPRAATQALVLAGGRLPVWSWVGVVMCWACGGWYVLGDYLEDGEGSGGEGRDIGFADEGEEGRV</sequence>
<feature type="region of interest" description="Disordered" evidence="8">
    <location>
        <begin position="19"/>
        <end position="167"/>
    </location>
</feature>
<evidence type="ECO:0000256" key="3">
    <source>
        <dbReference type="ARBA" id="ARBA00011182"/>
    </source>
</evidence>
<keyword evidence="5 7" id="KW-1133">Transmembrane helix</keyword>
<feature type="compositionally biased region" description="Low complexity" evidence="8">
    <location>
        <begin position="35"/>
        <end position="67"/>
    </location>
</feature>
<accession>A0A3N4I5U8</accession>
<comment type="subcellular location">
    <subcellularLocation>
        <location evidence="7">Golgi apparatus membrane</location>
        <topology evidence="7">Multi-pass membrane protein</topology>
    </subcellularLocation>
    <subcellularLocation>
        <location evidence="7">Cytoplasmic vesicle membrane</location>
        <topology evidence="7">Multi-pass membrane protein</topology>
    </subcellularLocation>
    <subcellularLocation>
        <location evidence="7">Endoplasmic reticulum membrane</location>
        <topology evidence="7">Multi-pass membrane protein</topology>
    </subcellularLocation>
</comment>
<evidence type="ECO:0000256" key="8">
    <source>
        <dbReference type="SAM" id="MobiDB-lite"/>
    </source>
</evidence>
<keyword evidence="6 7" id="KW-0472">Membrane</keyword>
<feature type="transmembrane region" description="Helical" evidence="7">
    <location>
        <begin position="545"/>
        <end position="563"/>
    </location>
</feature>
<keyword evidence="10" id="KW-1185">Reference proteome</keyword>
<reference evidence="9 10" key="1">
    <citation type="journal article" date="2018" name="Nat. Ecol. Evol.">
        <title>Pezizomycetes genomes reveal the molecular basis of ectomycorrhizal truffle lifestyle.</title>
        <authorList>
            <person name="Murat C."/>
            <person name="Payen T."/>
            <person name="Noel B."/>
            <person name="Kuo A."/>
            <person name="Morin E."/>
            <person name="Chen J."/>
            <person name="Kohler A."/>
            <person name="Krizsan K."/>
            <person name="Balestrini R."/>
            <person name="Da Silva C."/>
            <person name="Montanini B."/>
            <person name="Hainaut M."/>
            <person name="Levati E."/>
            <person name="Barry K.W."/>
            <person name="Belfiori B."/>
            <person name="Cichocki N."/>
            <person name="Clum A."/>
            <person name="Dockter R.B."/>
            <person name="Fauchery L."/>
            <person name="Guy J."/>
            <person name="Iotti M."/>
            <person name="Le Tacon F."/>
            <person name="Lindquist E.A."/>
            <person name="Lipzen A."/>
            <person name="Malagnac F."/>
            <person name="Mello A."/>
            <person name="Molinier V."/>
            <person name="Miyauchi S."/>
            <person name="Poulain J."/>
            <person name="Riccioni C."/>
            <person name="Rubini A."/>
            <person name="Sitrit Y."/>
            <person name="Splivallo R."/>
            <person name="Traeger S."/>
            <person name="Wang M."/>
            <person name="Zifcakova L."/>
            <person name="Wipf D."/>
            <person name="Zambonelli A."/>
            <person name="Paolocci F."/>
            <person name="Nowrousian M."/>
            <person name="Ottonello S."/>
            <person name="Baldrian P."/>
            <person name="Spatafora J.W."/>
            <person name="Henrissat B."/>
            <person name="Nagy L.G."/>
            <person name="Aury J.M."/>
            <person name="Wincker P."/>
            <person name="Grigoriev I.V."/>
            <person name="Bonfante P."/>
            <person name="Martin F.M."/>
        </authorList>
    </citation>
    <scope>NUCLEOTIDE SEQUENCE [LARGE SCALE GENOMIC DNA]</scope>
    <source>
        <strain evidence="9 10">RN42</strain>
    </source>
</reference>
<feature type="compositionally biased region" description="Polar residues" evidence="8">
    <location>
        <begin position="81"/>
        <end position="95"/>
    </location>
</feature>
<evidence type="ECO:0000313" key="10">
    <source>
        <dbReference type="Proteomes" id="UP000275078"/>
    </source>
</evidence>
<comment type="similarity">
    <text evidence="2 7">Belongs to the TPT transporter family. SLC35D subfamily.</text>
</comment>
<protein>
    <recommendedName>
        <fullName evidence="7">GDP-mannose transporter</fullName>
        <shortName evidence="7">GMT</shortName>
    </recommendedName>
</protein>
<evidence type="ECO:0000256" key="7">
    <source>
        <dbReference type="RuleBase" id="RU367097"/>
    </source>
</evidence>
<proteinExistence type="inferred from homology"/>
<feature type="transmembrane region" description="Helical" evidence="7">
    <location>
        <begin position="453"/>
        <end position="471"/>
    </location>
</feature>
<evidence type="ECO:0000256" key="4">
    <source>
        <dbReference type="ARBA" id="ARBA00022692"/>
    </source>
</evidence>
<feature type="transmembrane region" description="Helical" evidence="7">
    <location>
        <begin position="312"/>
        <end position="329"/>
    </location>
</feature>
<feature type="region of interest" description="Disordered" evidence="8">
    <location>
        <begin position="571"/>
        <end position="591"/>
    </location>
</feature>
<keyword evidence="7" id="KW-0762">Sugar transport</keyword>
<evidence type="ECO:0000256" key="2">
    <source>
        <dbReference type="ARBA" id="ARBA00010425"/>
    </source>
</evidence>
<feature type="transmembrane region" description="Helical" evidence="7">
    <location>
        <begin position="210"/>
        <end position="230"/>
    </location>
</feature>
<dbReference type="PANTHER" id="PTHR11132">
    <property type="entry name" value="SOLUTE CARRIER FAMILY 35"/>
    <property type="match status" value="1"/>
</dbReference>